<dbReference type="PROSITE" id="PS51257">
    <property type="entry name" value="PROKAR_LIPOPROTEIN"/>
    <property type="match status" value="1"/>
</dbReference>
<dbReference type="AlphaFoldDB" id="A0A4Q2US76"/>
<sequence length="302" mass="32603">MKTHELLSYLVLPLLVGWLAACNDHVNPSTLPGSAPGRLRVKTITRESPNNPTSVSAFQYDGQGRLVLIVGYFLPDSSAAPVENTVYQYNAQNQLTQVQRTTVRRGSGSETYTLNYNGAGQVSGLVHQPSTFSLGLSYLPNGQPSGYSKGISVGGLSFNGGGGFTFTGFNLTQTTENYNVIRLGGPSIPVASRSSSTNYAYDDKINPFYGVFIIPAPGLFGPSPVSGSFGPYYTLYGGVDNQLNLSQNNPTRKQENVTSSSFVGDIQTTYTYTYNPSYQPISRVSTVSSAITETLTYTYELY</sequence>
<dbReference type="Gene3D" id="2.180.10.10">
    <property type="entry name" value="RHS repeat-associated core"/>
    <property type="match status" value="1"/>
</dbReference>
<name>A0A4Q2US76_9BACT</name>
<dbReference type="RefSeq" id="WP_129601962.1">
    <property type="nucleotide sequence ID" value="NZ_SBLB01000003.1"/>
</dbReference>
<comment type="caution">
    <text evidence="1">The sequence shown here is derived from an EMBL/GenBank/DDBJ whole genome shotgun (WGS) entry which is preliminary data.</text>
</comment>
<evidence type="ECO:0008006" key="3">
    <source>
        <dbReference type="Google" id="ProtNLM"/>
    </source>
</evidence>
<accession>A0A4Q2US76</accession>
<dbReference type="Proteomes" id="UP000290407">
    <property type="component" value="Unassembled WGS sequence"/>
</dbReference>
<proteinExistence type="predicted"/>
<reference evidence="1 2" key="1">
    <citation type="submission" date="2019-01" db="EMBL/GenBank/DDBJ databases">
        <title>Spirosoma flava sp. nov., a propanil-degrading bacterium isolated from herbicide-contaminated soil.</title>
        <authorList>
            <person name="Zhang L."/>
            <person name="Jiang J.-D."/>
        </authorList>
    </citation>
    <scope>NUCLEOTIDE SEQUENCE [LARGE SCALE GENOMIC DNA]</scope>
    <source>
        <strain evidence="1 2">TY50</strain>
    </source>
</reference>
<organism evidence="1 2">
    <name type="scientific">Spirosoma sordidisoli</name>
    <dbReference type="NCBI Taxonomy" id="2502893"/>
    <lineage>
        <taxon>Bacteria</taxon>
        <taxon>Pseudomonadati</taxon>
        <taxon>Bacteroidota</taxon>
        <taxon>Cytophagia</taxon>
        <taxon>Cytophagales</taxon>
        <taxon>Cytophagaceae</taxon>
        <taxon>Spirosoma</taxon>
    </lineage>
</organism>
<evidence type="ECO:0000313" key="2">
    <source>
        <dbReference type="Proteomes" id="UP000290407"/>
    </source>
</evidence>
<gene>
    <name evidence="1" type="ORF">EQG79_13905</name>
</gene>
<protein>
    <recommendedName>
        <fullName evidence="3">YD repeat-containing protein</fullName>
    </recommendedName>
</protein>
<evidence type="ECO:0000313" key="1">
    <source>
        <dbReference type="EMBL" id="RYC69689.1"/>
    </source>
</evidence>
<dbReference type="EMBL" id="SBLB01000003">
    <property type="protein sequence ID" value="RYC69689.1"/>
    <property type="molecule type" value="Genomic_DNA"/>
</dbReference>
<keyword evidence="2" id="KW-1185">Reference proteome</keyword>